<proteinExistence type="predicted"/>
<dbReference type="Proteomes" id="UP000198651">
    <property type="component" value="Chromosome I"/>
</dbReference>
<dbReference type="RefSeq" id="WP_092490469.1">
    <property type="nucleotide sequence ID" value="NZ_LN906597.1"/>
</dbReference>
<evidence type="ECO:0000313" key="2">
    <source>
        <dbReference type="EMBL" id="CUT17544.1"/>
    </source>
</evidence>
<dbReference type="AlphaFoldDB" id="A0A0S4M5Y3"/>
<sequence length="83" mass="9022">MDRMWSNYVERCFSVVGSADGNHQRDDGVESLIDQGEINCGGGVSSSEVLTTSSSISLPVIVFSVLLTIIFLIVISLLLKRVF</sequence>
<name>A0A0S4M5Y3_9BURK</name>
<keyword evidence="3" id="KW-1185">Reference proteome</keyword>
<dbReference type="EMBL" id="LN906597">
    <property type="protein sequence ID" value="CUT17544.1"/>
    <property type="molecule type" value="Genomic_DNA"/>
</dbReference>
<protein>
    <submittedName>
        <fullName evidence="2">Putative membrane protein</fullName>
    </submittedName>
</protein>
<reference evidence="3" key="1">
    <citation type="submission" date="2015-11" db="EMBL/GenBank/DDBJ databases">
        <authorList>
            <person name="Seth-Smith H.M.B."/>
        </authorList>
    </citation>
    <scope>NUCLEOTIDE SEQUENCE [LARGE SCALE GENOMIC DNA]</scope>
    <source>
        <strain evidence="3">2013Ark11</strain>
    </source>
</reference>
<feature type="transmembrane region" description="Helical" evidence="1">
    <location>
        <begin position="56"/>
        <end position="79"/>
    </location>
</feature>
<keyword evidence="1" id="KW-0472">Membrane</keyword>
<keyword evidence="1" id="KW-0812">Transmembrane</keyword>
<keyword evidence="1" id="KW-1133">Transmembrane helix</keyword>
<gene>
    <name evidence="2" type="ORF">Ark11_0709</name>
</gene>
<accession>A0A0S4M5Y3</accession>
<evidence type="ECO:0000256" key="1">
    <source>
        <dbReference type="SAM" id="Phobius"/>
    </source>
</evidence>
<organism evidence="2 3">
    <name type="scientific">Candidatus Ichthyocystis hellenicum</name>
    <dbReference type="NCBI Taxonomy" id="1561003"/>
    <lineage>
        <taxon>Bacteria</taxon>
        <taxon>Pseudomonadati</taxon>
        <taxon>Pseudomonadota</taxon>
        <taxon>Betaproteobacteria</taxon>
        <taxon>Burkholderiales</taxon>
        <taxon>Candidatus Ichthyocystis</taxon>
    </lineage>
</organism>
<evidence type="ECO:0000313" key="3">
    <source>
        <dbReference type="Proteomes" id="UP000198651"/>
    </source>
</evidence>